<dbReference type="Proteomes" id="UP001497522">
    <property type="component" value="Chromosome 3"/>
</dbReference>
<feature type="domain" description="AP2/ERF" evidence="9">
    <location>
        <begin position="358"/>
        <end position="415"/>
    </location>
</feature>
<feature type="region of interest" description="Disordered" evidence="8">
    <location>
        <begin position="535"/>
        <end position="556"/>
    </location>
</feature>
<reference evidence="10" key="1">
    <citation type="submission" date="2024-03" db="EMBL/GenBank/DDBJ databases">
        <authorList>
            <consortium name="ELIXIR-Norway"/>
            <consortium name="Elixir Norway"/>
        </authorList>
    </citation>
    <scope>NUCLEOTIDE SEQUENCE</scope>
</reference>
<comment type="subcellular location">
    <subcellularLocation>
        <location evidence="1">Nucleus</location>
    </subcellularLocation>
</comment>
<sequence>MGKGHSDDHFKAMAVAAAPAAKFVPASSPIAEHSSSSFVPQFMTAIHHPWQENKEHEDHHRFFLNSVLSEGARQHEKEEVGFLELGIGIRRERDEEFLDLGNRRVPSVVHEQERHTSFVLPQNSSYSGSTTSSSSCWAEPPGLVWSEQAASVPQESFSSSSSSRRPSFLYYSSGSGSSESSSIGSSSHQQQHVCRYLSLGPRRTPDHHHHPYNNSSITAEFMPQAAAAASAQQQQTSSIAAGMLSWMAATPAPAQVKNNTTGVQQPGLRLIPLAQCVVRQTPIQEGLHATTYSKNVQLAHQLQQQQMNWSPGTAAAAAAAMMQQEELLQQSSKQLEKAGRLGGGGASGSDPVKKQTKLFRGVRQRHWGKWVAEIRLPRNRTRLWLGTFDTAEEAALAYDQAAYKLRGEFARLNFPHHRYYQLQEAQATMGLRGAASSSSPAHRVSTHEELQFLTSPPPPPAAPTRAGRAAASGTWVDLDDHDLLKNIVPSLDVDMSWAVDLSSPANTTLALGNCQHHHRHASQAAQAAHASSSAAAAAAGLQQQTPSSSYSSRGASHHLFTPNVNHNIRAFPSFTGSPPL</sequence>
<evidence type="ECO:0000256" key="6">
    <source>
        <dbReference type="ARBA" id="ARBA00023242"/>
    </source>
</evidence>
<dbReference type="InterPro" id="IPR016177">
    <property type="entry name" value="DNA-bd_dom_sf"/>
</dbReference>
<evidence type="ECO:0000313" key="10">
    <source>
        <dbReference type="EMBL" id="CAK9873078.1"/>
    </source>
</evidence>
<evidence type="ECO:0000256" key="3">
    <source>
        <dbReference type="ARBA" id="ARBA00023015"/>
    </source>
</evidence>
<dbReference type="SMART" id="SM00380">
    <property type="entry name" value="AP2"/>
    <property type="match status" value="1"/>
</dbReference>
<keyword evidence="2" id="KW-0936">Ethylene signaling pathway</keyword>
<dbReference type="SUPFAM" id="SSF54171">
    <property type="entry name" value="DNA-binding domain"/>
    <property type="match status" value="1"/>
</dbReference>
<evidence type="ECO:0000256" key="7">
    <source>
        <dbReference type="ARBA" id="ARBA00024343"/>
    </source>
</evidence>
<dbReference type="PRINTS" id="PR00367">
    <property type="entry name" value="ETHRSPELEMNT"/>
</dbReference>
<dbReference type="EMBL" id="OZ023704">
    <property type="protein sequence ID" value="CAK9873078.1"/>
    <property type="molecule type" value="Genomic_DNA"/>
</dbReference>
<evidence type="ECO:0000256" key="1">
    <source>
        <dbReference type="ARBA" id="ARBA00004123"/>
    </source>
</evidence>
<comment type="similarity">
    <text evidence="7">Belongs to the AP2/ERF transcription factor family. ERF subfamily.</text>
</comment>
<keyword evidence="4" id="KW-0238">DNA-binding</keyword>
<dbReference type="InterPro" id="IPR001471">
    <property type="entry name" value="AP2/ERF_dom"/>
</dbReference>
<dbReference type="PANTHER" id="PTHR31657">
    <property type="entry name" value="ETHYLENE-RESPONSIVE TRANSCRIPTION FACTOR ERF061"/>
    <property type="match status" value="1"/>
</dbReference>
<feature type="region of interest" description="Disordered" evidence="8">
    <location>
        <begin position="433"/>
        <end position="470"/>
    </location>
</feature>
<proteinExistence type="inferred from homology"/>
<dbReference type="PROSITE" id="PS51032">
    <property type="entry name" value="AP2_ERF"/>
    <property type="match status" value="1"/>
</dbReference>
<dbReference type="Gene3D" id="3.30.730.10">
    <property type="entry name" value="AP2/ERF domain"/>
    <property type="match status" value="1"/>
</dbReference>
<protein>
    <recommendedName>
        <fullName evidence="9">AP2/ERF domain-containing protein</fullName>
    </recommendedName>
</protein>
<dbReference type="CDD" id="cd00018">
    <property type="entry name" value="AP2"/>
    <property type="match status" value="1"/>
</dbReference>
<evidence type="ECO:0000259" key="9">
    <source>
        <dbReference type="PROSITE" id="PS51032"/>
    </source>
</evidence>
<accession>A0ABP1BCU6</accession>
<dbReference type="InterPro" id="IPR051758">
    <property type="entry name" value="ERF/AP2-like"/>
</dbReference>
<keyword evidence="11" id="KW-1185">Reference proteome</keyword>
<organism evidence="10 11">
    <name type="scientific">Sphagnum jensenii</name>
    <dbReference type="NCBI Taxonomy" id="128206"/>
    <lineage>
        <taxon>Eukaryota</taxon>
        <taxon>Viridiplantae</taxon>
        <taxon>Streptophyta</taxon>
        <taxon>Embryophyta</taxon>
        <taxon>Bryophyta</taxon>
        <taxon>Sphagnophytina</taxon>
        <taxon>Sphagnopsida</taxon>
        <taxon>Sphagnales</taxon>
        <taxon>Sphagnaceae</taxon>
        <taxon>Sphagnum</taxon>
    </lineage>
</organism>
<evidence type="ECO:0000313" key="11">
    <source>
        <dbReference type="Proteomes" id="UP001497522"/>
    </source>
</evidence>
<evidence type="ECO:0000256" key="4">
    <source>
        <dbReference type="ARBA" id="ARBA00023125"/>
    </source>
</evidence>
<evidence type="ECO:0000256" key="5">
    <source>
        <dbReference type="ARBA" id="ARBA00023163"/>
    </source>
</evidence>
<gene>
    <name evidence="10" type="ORF">CSSPJE1EN2_LOCUS15648</name>
</gene>
<keyword evidence="6" id="KW-0539">Nucleus</keyword>
<evidence type="ECO:0000256" key="2">
    <source>
        <dbReference type="ARBA" id="ARBA00022745"/>
    </source>
</evidence>
<feature type="region of interest" description="Disordered" evidence="8">
    <location>
        <begin position="111"/>
        <end position="134"/>
    </location>
</feature>
<name>A0ABP1BCU6_9BRYO</name>
<keyword evidence="3" id="KW-0805">Transcription regulation</keyword>
<keyword evidence="5" id="KW-0804">Transcription</keyword>
<feature type="compositionally biased region" description="Low complexity" evidence="8">
    <location>
        <begin position="124"/>
        <end position="134"/>
    </location>
</feature>
<dbReference type="Pfam" id="PF00847">
    <property type="entry name" value="AP2"/>
    <property type="match status" value="1"/>
</dbReference>
<evidence type="ECO:0000256" key="8">
    <source>
        <dbReference type="SAM" id="MobiDB-lite"/>
    </source>
</evidence>
<dbReference type="PANTHER" id="PTHR31657:SF87">
    <property type="entry name" value="ETHYLENE-RESPONSIVE TRANSCRIPTION FACTOR RAP2-13"/>
    <property type="match status" value="1"/>
</dbReference>
<dbReference type="InterPro" id="IPR036955">
    <property type="entry name" value="AP2/ERF_dom_sf"/>
</dbReference>